<gene>
    <name evidence="2" type="ORF">E5K02_02285</name>
</gene>
<dbReference type="Proteomes" id="UP000298471">
    <property type="component" value="Unassembled WGS sequence"/>
</dbReference>
<keyword evidence="1" id="KW-0732">Signal</keyword>
<evidence type="ECO:0000313" key="3">
    <source>
        <dbReference type="Proteomes" id="UP000298471"/>
    </source>
</evidence>
<evidence type="ECO:0000313" key="2">
    <source>
        <dbReference type="EMBL" id="TGE28315.1"/>
    </source>
</evidence>
<feature type="signal peptide" evidence="1">
    <location>
        <begin position="1"/>
        <end position="23"/>
    </location>
</feature>
<name>A0A4Z0QEZ1_9BACT</name>
<reference evidence="2 3" key="1">
    <citation type="submission" date="2019-04" db="EMBL/GenBank/DDBJ databases">
        <authorList>
            <person name="Feng G."/>
            <person name="Zhang J."/>
            <person name="Zhu H."/>
        </authorList>
    </citation>
    <scope>NUCLEOTIDE SEQUENCE [LARGE SCALE GENOMIC DNA]</scope>
    <source>
        <strain evidence="2 3">9PBR-1</strain>
    </source>
</reference>
<keyword evidence="2" id="KW-0378">Hydrolase</keyword>
<dbReference type="GO" id="GO:0004180">
    <property type="term" value="F:carboxypeptidase activity"/>
    <property type="evidence" value="ECO:0007669"/>
    <property type="project" value="UniProtKB-KW"/>
</dbReference>
<keyword evidence="2" id="KW-0121">Carboxypeptidase</keyword>
<keyword evidence="3" id="KW-1185">Reference proteome</keyword>
<dbReference type="OrthoDB" id="886934at2"/>
<dbReference type="Gene3D" id="2.60.40.1120">
    <property type="entry name" value="Carboxypeptidase-like, regulatory domain"/>
    <property type="match status" value="1"/>
</dbReference>
<dbReference type="InterPro" id="IPR008969">
    <property type="entry name" value="CarboxyPept-like_regulatory"/>
</dbReference>
<accession>A0A4Z0QEZ1</accession>
<protein>
    <submittedName>
        <fullName evidence="2">Carboxypeptidase-like regulatory domain-containing protein</fullName>
    </submittedName>
</protein>
<dbReference type="EMBL" id="SRMB01000001">
    <property type="protein sequence ID" value="TGE28315.1"/>
    <property type="molecule type" value="Genomic_DNA"/>
</dbReference>
<dbReference type="AlphaFoldDB" id="A0A4Z0QEZ1"/>
<comment type="caution">
    <text evidence="2">The sequence shown here is derived from an EMBL/GenBank/DDBJ whole genome shotgun (WGS) entry which is preliminary data.</text>
</comment>
<evidence type="ECO:0000256" key="1">
    <source>
        <dbReference type="SAM" id="SignalP"/>
    </source>
</evidence>
<dbReference type="SUPFAM" id="SSF49464">
    <property type="entry name" value="Carboxypeptidase regulatory domain-like"/>
    <property type="match status" value="1"/>
</dbReference>
<keyword evidence="2" id="KW-0645">Protease</keyword>
<organism evidence="2 3">
    <name type="scientific">Hymenobacter metallicola</name>
    <dbReference type="NCBI Taxonomy" id="2563114"/>
    <lineage>
        <taxon>Bacteria</taxon>
        <taxon>Pseudomonadati</taxon>
        <taxon>Bacteroidota</taxon>
        <taxon>Cytophagia</taxon>
        <taxon>Cytophagales</taxon>
        <taxon>Hymenobacteraceae</taxon>
        <taxon>Hymenobacter</taxon>
    </lineage>
</organism>
<feature type="chain" id="PRO_5021376277" evidence="1">
    <location>
        <begin position="24"/>
        <end position="116"/>
    </location>
</feature>
<proteinExistence type="predicted"/>
<sequence>MRIFLGVLLVVLGPTGLVSQAQSAQPYPPLTGQVENAAHHPLAGVSVLVTGTAISTTTNAEGTFLLPLAGPGTYTLRFDYPAHLLTDVVVTDTTRLPLRVRLFSTRPPAHPRRTRH</sequence>
<dbReference type="Pfam" id="PF13620">
    <property type="entry name" value="CarboxypepD_reg"/>
    <property type="match status" value="1"/>
</dbReference>